<dbReference type="GeneID" id="17045019"/>
<reference evidence="5 6" key="1">
    <citation type="journal article" date="2012" name="Genome Biol.">
        <title>The genome of the polar eukaryotic microalga coccomyxa subellipsoidea reveals traits of cold adaptation.</title>
        <authorList>
            <person name="Blanc G."/>
            <person name="Agarkova I."/>
            <person name="Grimwood J."/>
            <person name="Kuo A."/>
            <person name="Brueggeman A."/>
            <person name="Dunigan D."/>
            <person name="Gurnon J."/>
            <person name="Ladunga I."/>
            <person name="Lindquist E."/>
            <person name="Lucas S."/>
            <person name="Pangilinan J."/>
            <person name="Proschold T."/>
            <person name="Salamov A."/>
            <person name="Schmutz J."/>
            <person name="Weeks D."/>
            <person name="Yamada T."/>
            <person name="Claverie J.M."/>
            <person name="Grigoriev I."/>
            <person name="Van Etten J."/>
            <person name="Lomsadze A."/>
            <person name="Borodovsky M."/>
        </authorList>
    </citation>
    <scope>NUCLEOTIDE SEQUENCE [LARGE SCALE GENOMIC DNA]</scope>
    <source>
        <strain evidence="5 6">C-169</strain>
    </source>
</reference>
<gene>
    <name evidence="5" type="ORF">COCSUDRAFT_58846</name>
</gene>
<dbReference type="OrthoDB" id="516005at2759"/>
<dbReference type="RefSeq" id="XP_005650849.1">
    <property type="nucleotide sequence ID" value="XM_005650792.1"/>
</dbReference>
<sequence length="2204" mass="233023">MVRLAFAAINASPDTDGEEQNGETLEAQEARVADSYMRALQLDAFEALLVEPLLAESNEGAGLSMASAKQLKHVIFKNLAALLAESDESAMRALQLYGQALLLDDGDAVVWNRMGTLAAECGLWGVARNVFEHGLARHPRHALMLEKLVEVVLQLGDWHAASPLIKRILHRDPGHPRAQKLSTILEHPSAAGPDDSGEADAKAVLQPRFRQRLQLEQLRHPNGHTKGHRQVTLQNATWAALLQTLTDLIKGPNRGSENAAQLSAGESVTLQLPAEEMDATSAAEETVGERLPELKLPGGSIAGAPGGAIDAEPKRTAAAHDQAEKLPPSPPTRRGRRDPKVARKCIPEFVDQPPSQDDSAQGQSEPTQATEGASGAAQETGGTAQEKGHGSSAEGAAEVDRGGANGEKGVKAEETGRTPRKDAHVPSRASRRLEARREGRGGTDDEGNGGSEAVNIIAMLLPFLPKRPQPDMAAASGPAGSGAQTPGSAGPAAAPQLPATGGNAAKRSREEERDVRAFLLARPPKESLHSLGAAAVQELASDPSRRIPPEALPKLMELAAALGSGWRPMPAVALSLAELHLDRAALFGPSAAVVPPADATAAQEGAQPTASVAVSAKGPASKRNRAAQEAVAAAHVRACETFLGAFLMDMLQSPAGIGASEGSSEREPLQIHCVNLEKDGQISATAAAAKVEGLQLFEVLESSKRNLSEERPQSVIAELAPALLGDDVAASRALRSDRKTFLDALQMLQDAATSVEDAPLELRCRLVALTHLLPALSADLADESAHTASAAGPPPTAVKDAGKPVKILLTQALTELAEFVSTHARSEAGLQALAPHLEALKSQELPQVQWRVAVLVERYYWSLCQAPARGAVGRSLSGKDAGRQAALLAAVSALCALSTLRMSARRQLSRADISAEEALMRAASEILAARRALTQQHGAWVKACLTQLGALLQALKEVPAEGHMDQEGNSEEAEGTATLDARVEGALAQCLHVLYGVELPHRDPDWGSMEDQVVARVAMRTPEECLDAWRYIRPYAEGIAHDKKALGRLQGVLQAMQKHFKAPPQAVLDAWRPDALLDNMGEQYLLQEARPTAVQKLLAPPPELQQAVAADEHAGVHAILHHLLLRLQPDLDVLLKEDFALLPAGAAAVENYIELACFDLRYNPLRYFAWDRIAVVYREASEGILKMAAEELPVEEWHADTNADLLQMDVWLDMIPLRSAHRRAARATLVARQLCPAEDVVFQDEQIAMVLHERLQNAPPLYDQLARVPDRVVVQRLAAQAAQACERAIEGLPDEWMYHMFLGKMRAKCAFPPEQYLPDMARACSLASVHAGGLVEPLYRLHATRLKILQQPQSLEPAALALIARYCFDEEKQQRAAALMQQITAGQGAPSVGELVNLLVADCEAALRWCLEKDKGFHKAHHALARSLQARGSFREAAEELRHLFTTPKRNFCISMWEIGDRLTKAAGGEVERQSDEGASSALTDDESSWGRQPPRTAGNGLDESHRKFAACRRKYLIRYLDLLARTGNHATLAAAHSFLASPQQWSNPSMMADLARLALGRCITTLASQLRQHCPTIAPPAFQNPPGERTIQSGQIPGLVPGLLPGAAAGPSAPFGNGQMPLSFLGVPIGEQAGNSMPAQQLAVSDEALPVLEAAYGLYMDHFVLGGNEHGANHWTAALEAVQPVDTPLVGWITEAALARGALGYIDELGRRGNLDELQARLAAVRKRCKVLRTANEKVQALAARIASAAAAALAAALPDLDRRQAGAMPSQASGSLQPDQTFSAQPQNQAAVSLLPNQAMLRQVTSGQAPSQSAFSWPPNVVTSGQPPVQAWNALPGPGSPRAPFWAAPAPVRVAGWQPQVTTPAKTLPGAAMEHSLQEAATPPPQAAAAVGHAPMHTDAVVQQASLELLRHAHYLYKSGVARLPAAGSSGLPGAGSLCRLDELLVRAYKLYRGPQRAGSAVVTAADAAAAYDELARATRRSSPAGKGSGPATRAAAEGSRLPLSAPEMGREPAAQPMQAARIGGKDALQAPEKNAQGSEEGTARETDAPVQPGTPLTRKRSRQEADVAEADANFGAASRGAPTLADPTDDQIALPHATAGEAQGDWPGAAQPALNGVSADRQAAGDAAGGLVQSSALAVPIGGPGAWEASVFGALPAGAPLAAQPSDGVGGAAQSGGVSVGVDLMGSEFDAPAAKRLRPDA</sequence>
<evidence type="ECO:0000313" key="5">
    <source>
        <dbReference type="EMBL" id="EIE26305.1"/>
    </source>
</evidence>
<feature type="compositionally biased region" description="Basic and acidic residues" evidence="4">
    <location>
        <begin position="408"/>
        <end position="443"/>
    </location>
</feature>
<evidence type="ECO:0000256" key="2">
    <source>
        <dbReference type="ARBA" id="ARBA00023242"/>
    </source>
</evidence>
<dbReference type="InterPro" id="IPR033053">
    <property type="entry name" value="Hir3/CABIN1"/>
</dbReference>
<protein>
    <submittedName>
        <fullName evidence="5">Uncharacterized protein</fullName>
    </submittedName>
</protein>
<organism evidence="5 6">
    <name type="scientific">Coccomyxa subellipsoidea (strain C-169)</name>
    <name type="common">Green microalga</name>
    <dbReference type="NCBI Taxonomy" id="574566"/>
    <lineage>
        <taxon>Eukaryota</taxon>
        <taxon>Viridiplantae</taxon>
        <taxon>Chlorophyta</taxon>
        <taxon>core chlorophytes</taxon>
        <taxon>Trebouxiophyceae</taxon>
        <taxon>Trebouxiophyceae incertae sedis</taxon>
        <taxon>Coccomyxaceae</taxon>
        <taxon>Coccomyxa</taxon>
        <taxon>Coccomyxa subellipsoidea</taxon>
    </lineage>
</organism>
<dbReference type="Gene3D" id="1.25.40.10">
    <property type="entry name" value="Tetratricopeptide repeat domain"/>
    <property type="match status" value="1"/>
</dbReference>
<feature type="region of interest" description="Disordered" evidence="4">
    <location>
        <begin position="467"/>
        <end position="513"/>
    </location>
</feature>
<keyword evidence="2" id="KW-0539">Nucleus</keyword>
<evidence type="ECO:0000313" key="6">
    <source>
        <dbReference type="Proteomes" id="UP000007264"/>
    </source>
</evidence>
<feature type="compositionally biased region" description="Polar residues" evidence="4">
    <location>
        <begin position="353"/>
        <end position="371"/>
    </location>
</feature>
<feature type="coiled-coil region" evidence="3">
    <location>
        <begin position="1716"/>
        <end position="1753"/>
    </location>
</feature>
<dbReference type="SUPFAM" id="SSF48452">
    <property type="entry name" value="TPR-like"/>
    <property type="match status" value="1"/>
</dbReference>
<dbReference type="Proteomes" id="UP000007264">
    <property type="component" value="Unassembled WGS sequence"/>
</dbReference>
<feature type="compositionally biased region" description="Low complexity" evidence="4">
    <location>
        <begin position="473"/>
        <end position="502"/>
    </location>
</feature>
<dbReference type="PANTHER" id="PTHR15502:SF7">
    <property type="entry name" value="CALCINEURIN-BINDING PROTEIN CABIN-1"/>
    <property type="match status" value="1"/>
</dbReference>
<feature type="region of interest" description="Disordered" evidence="4">
    <location>
        <begin position="1468"/>
        <end position="1503"/>
    </location>
</feature>
<keyword evidence="6" id="KW-1185">Reference proteome</keyword>
<keyword evidence="3" id="KW-0175">Coiled coil</keyword>
<comment type="caution">
    <text evidence="5">The sequence shown here is derived from an EMBL/GenBank/DDBJ whole genome shotgun (WGS) entry which is preliminary data.</text>
</comment>
<dbReference type="InterPro" id="IPR011990">
    <property type="entry name" value="TPR-like_helical_dom_sf"/>
</dbReference>
<evidence type="ECO:0000256" key="3">
    <source>
        <dbReference type="SAM" id="Coils"/>
    </source>
</evidence>
<name>I0Z6N6_COCSC</name>
<dbReference type="PANTHER" id="PTHR15502">
    <property type="entry name" value="CALCINEURIN-BINDING PROTEIN CABIN 1-RELATED"/>
    <property type="match status" value="1"/>
</dbReference>
<accession>I0Z6N6</accession>
<dbReference type="KEGG" id="csl:COCSUDRAFT_58846"/>
<dbReference type="STRING" id="574566.I0Z6N6"/>
<evidence type="ECO:0000256" key="4">
    <source>
        <dbReference type="SAM" id="MobiDB-lite"/>
    </source>
</evidence>
<dbReference type="GO" id="GO:0005634">
    <property type="term" value="C:nucleus"/>
    <property type="evidence" value="ECO:0007669"/>
    <property type="project" value="UniProtKB-SubCell"/>
</dbReference>
<comment type="subcellular location">
    <subcellularLocation>
        <location evidence="1">Nucleus</location>
    </subcellularLocation>
</comment>
<dbReference type="GO" id="GO:0006325">
    <property type="term" value="P:chromatin organization"/>
    <property type="evidence" value="ECO:0007669"/>
    <property type="project" value="InterPro"/>
</dbReference>
<proteinExistence type="predicted"/>
<dbReference type="GO" id="GO:0031491">
    <property type="term" value="F:nucleosome binding"/>
    <property type="evidence" value="ECO:0007669"/>
    <property type="project" value="TreeGrafter"/>
</dbReference>
<dbReference type="EMBL" id="AGSI01000002">
    <property type="protein sequence ID" value="EIE26305.1"/>
    <property type="molecule type" value="Genomic_DNA"/>
</dbReference>
<feature type="region of interest" description="Disordered" evidence="4">
    <location>
        <begin position="276"/>
        <end position="453"/>
    </location>
</feature>
<feature type="compositionally biased region" description="Polar residues" evidence="4">
    <location>
        <begin position="1772"/>
        <end position="1789"/>
    </location>
</feature>
<feature type="region of interest" description="Disordered" evidence="4">
    <location>
        <begin position="1980"/>
        <end position="2070"/>
    </location>
</feature>
<feature type="region of interest" description="Disordered" evidence="4">
    <location>
        <begin position="1766"/>
        <end position="1789"/>
    </location>
</feature>
<evidence type="ECO:0000256" key="1">
    <source>
        <dbReference type="ARBA" id="ARBA00004123"/>
    </source>
</evidence>
<feature type="region of interest" description="Disordered" evidence="4">
    <location>
        <begin position="598"/>
        <end position="618"/>
    </location>
</feature>
<dbReference type="eggNOG" id="ENOG502QPUI">
    <property type="taxonomic scope" value="Eukaryota"/>
</dbReference>